<feature type="transmembrane region" description="Helical" evidence="2">
    <location>
        <begin position="127"/>
        <end position="146"/>
    </location>
</feature>
<name>A0ABU6SQP0_9FABA</name>
<evidence type="ECO:0000313" key="4">
    <source>
        <dbReference type="Proteomes" id="UP001341840"/>
    </source>
</evidence>
<dbReference type="Proteomes" id="UP001341840">
    <property type="component" value="Unassembled WGS sequence"/>
</dbReference>
<comment type="caution">
    <text evidence="3">The sequence shown here is derived from an EMBL/GenBank/DDBJ whole genome shotgun (WGS) entry which is preliminary data.</text>
</comment>
<proteinExistence type="predicted"/>
<reference evidence="3 4" key="1">
    <citation type="journal article" date="2023" name="Plants (Basel)">
        <title>Bridging the Gap: Combining Genomics and Transcriptomics Approaches to Understand Stylosanthes scabra, an Orphan Legume from the Brazilian Caatinga.</title>
        <authorList>
            <person name="Ferreira-Neto J.R.C."/>
            <person name="da Silva M.D."/>
            <person name="Binneck E."/>
            <person name="de Melo N.F."/>
            <person name="da Silva R.H."/>
            <person name="de Melo A.L.T.M."/>
            <person name="Pandolfi V."/>
            <person name="Bustamante F.O."/>
            <person name="Brasileiro-Vidal A.C."/>
            <person name="Benko-Iseppon A.M."/>
        </authorList>
    </citation>
    <scope>NUCLEOTIDE SEQUENCE [LARGE SCALE GENOMIC DNA]</scope>
    <source>
        <tissue evidence="3">Leaves</tissue>
    </source>
</reference>
<gene>
    <name evidence="3" type="ORF">PIB30_077456</name>
</gene>
<sequence>MAPRGRARTPSRGRSGARQGDPPAAAPQANSQDPKGCTGLTMSGTLPEPWERVLLPRRCAFLTPAPDVLLPFLEEVGFGHAIQLRDSCSTHRSSPPLWSAGGPRRIPFTCHGVSAPSPYRMLRTTWVFARMGILLAVAYGILVPTMSSSHGIWLSSILPPDHLCKRMRRKSPSPFG</sequence>
<keyword evidence="2" id="KW-0472">Membrane</keyword>
<keyword evidence="4" id="KW-1185">Reference proteome</keyword>
<dbReference type="EMBL" id="JASCZI010061457">
    <property type="protein sequence ID" value="MED6138752.1"/>
    <property type="molecule type" value="Genomic_DNA"/>
</dbReference>
<protein>
    <submittedName>
        <fullName evidence="3">Uncharacterized protein</fullName>
    </submittedName>
</protein>
<organism evidence="3 4">
    <name type="scientific">Stylosanthes scabra</name>
    <dbReference type="NCBI Taxonomy" id="79078"/>
    <lineage>
        <taxon>Eukaryota</taxon>
        <taxon>Viridiplantae</taxon>
        <taxon>Streptophyta</taxon>
        <taxon>Embryophyta</taxon>
        <taxon>Tracheophyta</taxon>
        <taxon>Spermatophyta</taxon>
        <taxon>Magnoliopsida</taxon>
        <taxon>eudicotyledons</taxon>
        <taxon>Gunneridae</taxon>
        <taxon>Pentapetalae</taxon>
        <taxon>rosids</taxon>
        <taxon>fabids</taxon>
        <taxon>Fabales</taxon>
        <taxon>Fabaceae</taxon>
        <taxon>Papilionoideae</taxon>
        <taxon>50 kb inversion clade</taxon>
        <taxon>dalbergioids sensu lato</taxon>
        <taxon>Dalbergieae</taxon>
        <taxon>Pterocarpus clade</taxon>
        <taxon>Stylosanthes</taxon>
    </lineage>
</organism>
<evidence type="ECO:0000313" key="3">
    <source>
        <dbReference type="EMBL" id="MED6138752.1"/>
    </source>
</evidence>
<keyword evidence="2" id="KW-1133">Transmembrane helix</keyword>
<feature type="region of interest" description="Disordered" evidence="1">
    <location>
        <begin position="1"/>
        <end position="42"/>
    </location>
</feature>
<evidence type="ECO:0000256" key="2">
    <source>
        <dbReference type="SAM" id="Phobius"/>
    </source>
</evidence>
<feature type="compositionally biased region" description="Basic residues" evidence="1">
    <location>
        <begin position="1"/>
        <end position="11"/>
    </location>
</feature>
<evidence type="ECO:0000256" key="1">
    <source>
        <dbReference type="SAM" id="MobiDB-lite"/>
    </source>
</evidence>
<keyword evidence="2" id="KW-0812">Transmembrane</keyword>
<accession>A0ABU6SQP0</accession>